<feature type="chain" id="PRO_5045070704" evidence="1">
    <location>
        <begin position="22"/>
        <end position="114"/>
    </location>
</feature>
<keyword evidence="1" id="KW-0732">Signal</keyword>
<dbReference type="RefSeq" id="WP_230840586.1">
    <property type="nucleotide sequence ID" value="NZ_CP063845.1"/>
</dbReference>
<proteinExistence type="predicted"/>
<sequence>MKKLLVLGALAVGVFAVPAQAQYYPPDYDPGYYNGSNNQYSQGYNDGYRCGRYEDCAGGARSAGQYSRYGYSSSGYNRSGYSNYGRYGNVYGRPQSLEGVLIQQGLNILLRSVR</sequence>
<accession>A0ABY3PIN4</accession>
<name>A0ABY3PIN4_9CYAN</name>
<evidence type="ECO:0000313" key="2">
    <source>
        <dbReference type="EMBL" id="UFP93540.1"/>
    </source>
</evidence>
<gene>
    <name evidence="2" type="ORF">ISF26_17350</name>
</gene>
<dbReference type="EMBL" id="CP063845">
    <property type="protein sequence ID" value="UFP93540.1"/>
    <property type="molecule type" value="Genomic_DNA"/>
</dbReference>
<organism evidence="2 3">
    <name type="scientific">Gloeobacter morelensis MG652769</name>
    <dbReference type="NCBI Taxonomy" id="2781736"/>
    <lineage>
        <taxon>Bacteria</taxon>
        <taxon>Bacillati</taxon>
        <taxon>Cyanobacteriota</taxon>
        <taxon>Cyanophyceae</taxon>
        <taxon>Gloeobacterales</taxon>
        <taxon>Gloeobacteraceae</taxon>
        <taxon>Gloeobacter</taxon>
        <taxon>Gloeobacter morelensis</taxon>
    </lineage>
</organism>
<keyword evidence="3" id="KW-1185">Reference proteome</keyword>
<reference evidence="2 3" key="1">
    <citation type="journal article" date="2021" name="Genome Biol. Evol.">
        <title>Complete Genome Sequencing of a Novel Gloeobacter Species from a Waterfall Cave in Mexico.</title>
        <authorList>
            <person name="Saw J.H."/>
            <person name="Cardona T."/>
            <person name="Montejano G."/>
        </authorList>
    </citation>
    <scope>NUCLEOTIDE SEQUENCE [LARGE SCALE GENOMIC DNA]</scope>
    <source>
        <strain evidence="2">MG652769</strain>
    </source>
</reference>
<feature type="signal peptide" evidence="1">
    <location>
        <begin position="1"/>
        <end position="21"/>
    </location>
</feature>
<dbReference type="Proteomes" id="UP001054846">
    <property type="component" value="Chromosome"/>
</dbReference>
<evidence type="ECO:0000256" key="1">
    <source>
        <dbReference type="SAM" id="SignalP"/>
    </source>
</evidence>
<evidence type="ECO:0000313" key="3">
    <source>
        <dbReference type="Proteomes" id="UP001054846"/>
    </source>
</evidence>
<protein>
    <submittedName>
        <fullName evidence="2">Uncharacterized protein</fullName>
    </submittedName>
</protein>